<evidence type="ECO:0000313" key="10">
    <source>
        <dbReference type="Proteomes" id="UP000000852"/>
    </source>
</evidence>
<keyword evidence="7" id="KW-0472">Membrane</keyword>
<keyword evidence="4" id="KW-0808">Transferase</keyword>
<keyword evidence="9" id="KW-0067">ATP-binding</keyword>
<reference evidence="9 10" key="1">
    <citation type="journal article" date="2009" name="Stand. Genomic Sci.">
        <title>Complete genome sequence of Pedobacter heparinus type strain (HIM 762-3).</title>
        <authorList>
            <person name="Han C."/>
            <person name="Spring S."/>
            <person name="Lapidus A."/>
            <person name="Del Rio T.G."/>
            <person name="Tice H."/>
            <person name="Copeland A."/>
            <person name="Cheng J.F."/>
            <person name="Lucas S."/>
            <person name="Chen F."/>
            <person name="Nolan M."/>
            <person name="Bruce D."/>
            <person name="Goodwin L."/>
            <person name="Pitluck S."/>
            <person name="Ivanova N."/>
            <person name="Mavromatis K."/>
            <person name="Mikhailova N."/>
            <person name="Pati A."/>
            <person name="Chen A."/>
            <person name="Palaniappan K."/>
            <person name="Land M."/>
            <person name="Hauser L."/>
            <person name="Chang Y.J."/>
            <person name="Jeffries C.C."/>
            <person name="Saunders E."/>
            <person name="Chertkov O."/>
            <person name="Brettin T."/>
            <person name="Goker M."/>
            <person name="Rohde M."/>
            <person name="Bristow J."/>
            <person name="Eisen J.A."/>
            <person name="Markowitz V."/>
            <person name="Hugenholtz P."/>
            <person name="Kyrpides N.C."/>
            <person name="Klenk H.P."/>
            <person name="Detter J.C."/>
        </authorList>
    </citation>
    <scope>NUCLEOTIDE SEQUENCE [LARGE SCALE GENOMIC DNA]</scope>
    <source>
        <strain evidence="10">ATCC 13125 / DSM 2366 / CIP 104194 / JCM 7457 / NBRC 12017 / NCIMB 9290 / NRRL B-14731 / HIM 762-3</strain>
    </source>
</reference>
<dbReference type="GO" id="GO:0000155">
    <property type="term" value="F:phosphorelay sensor kinase activity"/>
    <property type="evidence" value="ECO:0007669"/>
    <property type="project" value="InterPro"/>
</dbReference>
<dbReference type="RefSeq" id="WP_015807300.1">
    <property type="nucleotide sequence ID" value="NC_013061.1"/>
</dbReference>
<feature type="transmembrane region" description="Helical" evidence="7">
    <location>
        <begin position="97"/>
        <end position="120"/>
    </location>
</feature>
<dbReference type="SUPFAM" id="SSF55874">
    <property type="entry name" value="ATPase domain of HSP90 chaperone/DNA topoisomerase II/histidine kinase"/>
    <property type="match status" value="1"/>
</dbReference>
<evidence type="ECO:0000256" key="4">
    <source>
        <dbReference type="ARBA" id="ARBA00022679"/>
    </source>
</evidence>
<keyword evidence="10" id="KW-1185">Reference proteome</keyword>
<evidence type="ECO:0000256" key="1">
    <source>
        <dbReference type="ARBA" id="ARBA00000085"/>
    </source>
</evidence>
<sequence length="440" mass="49812">MFQLFRYRIPSKYTKEFQDTYGYINVKQVTILATLVLFIAFGVRLTSIFYQHEFVSMPNLIHYNQLNWIQLSGSVTFILISGYALKSAHWTTTGRNLLVLVFCLFLLTTSFTVSYLFSLFNPKNTLTIFLTGVVAVSVFFALEFKQIIIISIYIVLLFIAAMVIPDISNQQKLLNVIMSGVLAFFMYACSRYSYYFKAEQFVKVKQLEEKNAEVLLLNHQKSEILGFVAHDLRNPLNNIEALTRIVLEDNPDFGSTEMQLILSSTRQAKSIIDDLLEIAQHNKTPFQLQTTNMIAFMNNICNNWQRNLNNERKIIFHAPPQELVAAVNPSKLTRVIDNLIGNSLKFSKSETPINIDVSKSDQSCLISITDFGIGIPLSLQQMLFDPFSKAGRPGLKGEKSIGLGLHISKQIIEQHGGSLTVNSRENEGTTFQITLPFIAA</sequence>
<feature type="transmembrane region" description="Helical" evidence="7">
    <location>
        <begin position="21"/>
        <end position="45"/>
    </location>
</feature>
<gene>
    <name evidence="9" type="ordered locus">Phep_1471</name>
</gene>
<keyword evidence="5" id="KW-0418">Kinase</keyword>
<dbReference type="CDD" id="cd00082">
    <property type="entry name" value="HisKA"/>
    <property type="match status" value="1"/>
</dbReference>
<dbReference type="PROSITE" id="PS50109">
    <property type="entry name" value="HIS_KIN"/>
    <property type="match status" value="1"/>
</dbReference>
<dbReference type="InterPro" id="IPR003594">
    <property type="entry name" value="HATPase_dom"/>
</dbReference>
<dbReference type="PANTHER" id="PTHR43711">
    <property type="entry name" value="TWO-COMPONENT HISTIDINE KINASE"/>
    <property type="match status" value="1"/>
</dbReference>
<feature type="transmembrane region" description="Helical" evidence="7">
    <location>
        <begin position="147"/>
        <end position="164"/>
    </location>
</feature>
<evidence type="ECO:0000256" key="5">
    <source>
        <dbReference type="ARBA" id="ARBA00022777"/>
    </source>
</evidence>
<comment type="catalytic activity">
    <reaction evidence="1">
        <text>ATP + protein L-histidine = ADP + protein N-phospho-L-histidine.</text>
        <dbReference type="EC" id="2.7.13.3"/>
    </reaction>
</comment>
<dbReference type="HOGENOM" id="CLU_729306_0_0_10"/>
<dbReference type="InterPro" id="IPR005467">
    <property type="entry name" value="His_kinase_dom"/>
</dbReference>
<proteinExistence type="predicted"/>
<dbReference type="InterPro" id="IPR036890">
    <property type="entry name" value="HATPase_C_sf"/>
</dbReference>
<evidence type="ECO:0000256" key="3">
    <source>
        <dbReference type="ARBA" id="ARBA00022553"/>
    </source>
</evidence>
<evidence type="ECO:0000256" key="6">
    <source>
        <dbReference type="ARBA" id="ARBA00023012"/>
    </source>
</evidence>
<dbReference type="PRINTS" id="PR00344">
    <property type="entry name" value="BCTRLSENSOR"/>
</dbReference>
<evidence type="ECO:0000313" key="9">
    <source>
        <dbReference type="EMBL" id="ACU03685.1"/>
    </source>
</evidence>
<dbReference type="CDD" id="cd00075">
    <property type="entry name" value="HATPase"/>
    <property type="match status" value="1"/>
</dbReference>
<dbReference type="eggNOG" id="COG5002">
    <property type="taxonomic scope" value="Bacteria"/>
</dbReference>
<evidence type="ECO:0000256" key="2">
    <source>
        <dbReference type="ARBA" id="ARBA00012438"/>
    </source>
</evidence>
<feature type="transmembrane region" description="Helical" evidence="7">
    <location>
        <begin position="176"/>
        <end position="196"/>
    </location>
</feature>
<dbReference type="EMBL" id="CP001681">
    <property type="protein sequence ID" value="ACU03685.1"/>
    <property type="molecule type" value="Genomic_DNA"/>
</dbReference>
<dbReference type="KEGG" id="phe:Phep_1471"/>
<dbReference type="Gene3D" id="1.10.287.130">
    <property type="match status" value="1"/>
</dbReference>
<name>C6XTP9_PEDHD</name>
<keyword evidence="7" id="KW-0812">Transmembrane</keyword>
<keyword evidence="9" id="KW-0547">Nucleotide-binding</keyword>
<keyword evidence="3" id="KW-0597">Phosphoprotein</keyword>
<dbReference type="SMART" id="SM00388">
    <property type="entry name" value="HisKA"/>
    <property type="match status" value="1"/>
</dbReference>
<feature type="transmembrane region" description="Helical" evidence="7">
    <location>
        <begin position="126"/>
        <end position="142"/>
    </location>
</feature>
<dbReference type="FunFam" id="3.30.565.10:FF:000006">
    <property type="entry name" value="Sensor histidine kinase WalK"/>
    <property type="match status" value="1"/>
</dbReference>
<organism evidence="9 10">
    <name type="scientific">Pedobacter heparinus (strain ATCC 13125 / DSM 2366 / CIP 104194 / JCM 7457 / NBRC 12017 / NCIMB 9290 / NRRL B-14731 / HIM 762-3)</name>
    <dbReference type="NCBI Taxonomy" id="485917"/>
    <lineage>
        <taxon>Bacteria</taxon>
        <taxon>Pseudomonadati</taxon>
        <taxon>Bacteroidota</taxon>
        <taxon>Sphingobacteriia</taxon>
        <taxon>Sphingobacteriales</taxon>
        <taxon>Sphingobacteriaceae</taxon>
        <taxon>Pedobacter</taxon>
    </lineage>
</organism>
<dbReference type="GO" id="GO:0005524">
    <property type="term" value="F:ATP binding"/>
    <property type="evidence" value="ECO:0007669"/>
    <property type="project" value="UniProtKB-KW"/>
</dbReference>
<dbReference type="SMART" id="SM00387">
    <property type="entry name" value="HATPase_c"/>
    <property type="match status" value="1"/>
</dbReference>
<accession>C6XTP9</accession>
<evidence type="ECO:0000259" key="8">
    <source>
        <dbReference type="PROSITE" id="PS50109"/>
    </source>
</evidence>
<protein>
    <recommendedName>
        <fullName evidence="2">histidine kinase</fullName>
        <ecNumber evidence="2">2.7.13.3</ecNumber>
    </recommendedName>
</protein>
<dbReference type="EC" id="2.7.13.3" evidence="2"/>
<dbReference type="AlphaFoldDB" id="C6XTP9"/>
<dbReference type="Gene3D" id="3.30.565.10">
    <property type="entry name" value="Histidine kinase-like ATPase, C-terminal domain"/>
    <property type="match status" value="1"/>
</dbReference>
<dbReference type="OrthoDB" id="9757990at2"/>
<dbReference type="STRING" id="485917.Phep_1471"/>
<dbReference type="InterPro" id="IPR003661">
    <property type="entry name" value="HisK_dim/P_dom"/>
</dbReference>
<evidence type="ECO:0000256" key="7">
    <source>
        <dbReference type="SAM" id="Phobius"/>
    </source>
</evidence>
<dbReference type="Pfam" id="PF02518">
    <property type="entry name" value="HATPase_c"/>
    <property type="match status" value="1"/>
</dbReference>
<dbReference type="InterPro" id="IPR004358">
    <property type="entry name" value="Sig_transdc_His_kin-like_C"/>
</dbReference>
<feature type="transmembrane region" description="Helical" evidence="7">
    <location>
        <begin position="65"/>
        <end position="85"/>
    </location>
</feature>
<keyword evidence="6" id="KW-0902">Two-component regulatory system</keyword>
<dbReference type="SUPFAM" id="SSF47384">
    <property type="entry name" value="Homodimeric domain of signal transducing histidine kinase"/>
    <property type="match status" value="1"/>
</dbReference>
<dbReference type="InterPro" id="IPR036097">
    <property type="entry name" value="HisK_dim/P_sf"/>
</dbReference>
<dbReference type="InterPro" id="IPR050736">
    <property type="entry name" value="Sensor_HK_Regulatory"/>
</dbReference>
<dbReference type="Proteomes" id="UP000000852">
    <property type="component" value="Chromosome"/>
</dbReference>
<keyword evidence="7" id="KW-1133">Transmembrane helix</keyword>
<dbReference type="Pfam" id="PF00512">
    <property type="entry name" value="HisKA"/>
    <property type="match status" value="1"/>
</dbReference>
<dbReference type="PANTHER" id="PTHR43711:SF26">
    <property type="entry name" value="SENSOR HISTIDINE KINASE RCSC"/>
    <property type="match status" value="1"/>
</dbReference>
<feature type="domain" description="Histidine kinase" evidence="8">
    <location>
        <begin position="227"/>
        <end position="439"/>
    </location>
</feature>